<dbReference type="CDD" id="cd05162">
    <property type="entry name" value="PWWP"/>
    <property type="match status" value="1"/>
</dbReference>
<feature type="compositionally biased region" description="Basic and acidic residues" evidence="5">
    <location>
        <begin position="628"/>
        <end position="649"/>
    </location>
</feature>
<organism evidence="7 8">
    <name type="scientific">Cinchona calisaya</name>
    <dbReference type="NCBI Taxonomy" id="153742"/>
    <lineage>
        <taxon>Eukaryota</taxon>
        <taxon>Viridiplantae</taxon>
        <taxon>Streptophyta</taxon>
        <taxon>Embryophyta</taxon>
        <taxon>Tracheophyta</taxon>
        <taxon>Spermatophyta</taxon>
        <taxon>Magnoliopsida</taxon>
        <taxon>eudicotyledons</taxon>
        <taxon>Gunneridae</taxon>
        <taxon>Pentapetalae</taxon>
        <taxon>asterids</taxon>
        <taxon>lamiids</taxon>
        <taxon>Gentianales</taxon>
        <taxon>Rubiaceae</taxon>
        <taxon>Cinchonoideae</taxon>
        <taxon>Cinchoneae</taxon>
        <taxon>Cinchona</taxon>
    </lineage>
</organism>
<feature type="region of interest" description="Disordered" evidence="5">
    <location>
        <begin position="740"/>
        <end position="773"/>
    </location>
</feature>
<dbReference type="InterPro" id="IPR052657">
    <property type="entry name" value="PDP_family_Arabidopsis"/>
</dbReference>
<reference evidence="7 8" key="1">
    <citation type="submission" date="2024-11" db="EMBL/GenBank/DDBJ databases">
        <title>A near-complete genome assembly of Cinchona calisaya.</title>
        <authorList>
            <person name="Lian D.C."/>
            <person name="Zhao X.W."/>
            <person name="Wei L."/>
        </authorList>
    </citation>
    <scope>NUCLEOTIDE SEQUENCE [LARGE SCALE GENOMIC DNA]</scope>
    <source>
        <tissue evidence="7">Nenye</tissue>
    </source>
</reference>
<evidence type="ECO:0000256" key="5">
    <source>
        <dbReference type="SAM" id="MobiDB-lite"/>
    </source>
</evidence>
<feature type="region of interest" description="Disordered" evidence="5">
    <location>
        <begin position="44"/>
        <end position="83"/>
    </location>
</feature>
<dbReference type="InterPro" id="IPR000313">
    <property type="entry name" value="PWWP_dom"/>
</dbReference>
<comment type="caution">
    <text evidence="7">The sequence shown here is derived from an EMBL/GenBank/DDBJ whole genome shotgun (WGS) entry which is preliminary data.</text>
</comment>
<keyword evidence="8" id="KW-1185">Reference proteome</keyword>
<dbReference type="Proteomes" id="UP001630127">
    <property type="component" value="Unassembled WGS sequence"/>
</dbReference>
<keyword evidence="1" id="KW-0805">Transcription regulation</keyword>
<sequence length="823" mass="89825">MATREKTSRLRTLADVIGEPALTEPLGSGHGAVEKVGDVEAGIVSGEGKSKGDGDKITEGLNDEGGNIKEMDGEKGDGDDVESVEEHGYSVGDLVWGKIKSHPWWPGQIYDPKDASEKAVKFNQKGRLLVAYFGDGSFAWCLPSQLMPFAEHFEDMSKQSSSNSFVNAVQEAVDEIARLVELEMTCKCVPEENRKRLDSPPATNTGIKAGVPVPEGDIGKLLSFRYDSAELLSTVESIAVSVAFPSVLELAILRSWLAAFYCARGSYFLPIYHEGLQIEGLEDMNKNGPKDANDFRAPVEVPIQGPVEEVWPESGSAPSEDKIYHRRKQKSVSELMVEGTDKKSRSRSRSVAREGTNDSQSAKQKRKVDDEARNQSGSIHASATVRKRGRKKSDEISKEEMHKKSLSIEVEKHETVVADDNNGGGTKGTGDISSPRERKKSKYLSPPYTSPRFGAGNPFSKTDSEKESVKISKIARTGEPMTKAAGILLGSPPLVKFNGQTMEKKLPEGSNDGQLDISCYLNPPGSKQDQKIIEERDVNAPVNEVLTGVISMAINPSNSWNDRLLDLTRGFIGAFRGSVYLNGANYKIYHKRQPGRKRKSLSSEQENLGQGDAKSSEAKAHRIVGRKSTKDMPDASKQKKTDRGPIAKSNDKLVDASSASLVVTFAPGFSLPSKGDIIRTFRKFGVLNEKETVVFHDSASLQIVYTSFSGAEEALRASLRRSLFGSASVNYKLCYPSAPPAAVESSHITSSPHTKTSEKPVASGSTSDEKSQLGSIREKLEIMASMLEKYDGKVSTEEVSKLDSEIKPLFERVRKIAESAHIR</sequence>
<dbReference type="PANTHER" id="PTHR10688:SF3">
    <property type="entry name" value="PWWP DOMAIN-CONTAINING PROTEIN 6"/>
    <property type="match status" value="1"/>
</dbReference>
<proteinExistence type="inferred from homology"/>
<feature type="compositionally biased region" description="Basic and acidic residues" evidence="5">
    <location>
        <begin position="66"/>
        <end position="83"/>
    </location>
</feature>
<feature type="compositionally biased region" description="Basic residues" evidence="5">
    <location>
        <begin position="591"/>
        <end position="600"/>
    </location>
</feature>
<feature type="compositionally biased region" description="Basic and acidic residues" evidence="5">
    <location>
        <begin position="48"/>
        <end position="58"/>
    </location>
</feature>
<comment type="similarity">
    <text evidence="4">Belongs to the PDP family.</text>
</comment>
<dbReference type="Pfam" id="PF00855">
    <property type="entry name" value="PWWP"/>
    <property type="match status" value="1"/>
</dbReference>
<gene>
    <name evidence="7" type="ORF">ACH5RR_011068</name>
</gene>
<evidence type="ECO:0000313" key="7">
    <source>
        <dbReference type="EMBL" id="KAL3526412.1"/>
    </source>
</evidence>
<dbReference type="SMART" id="SM00293">
    <property type="entry name" value="PWWP"/>
    <property type="match status" value="1"/>
</dbReference>
<evidence type="ECO:0000256" key="1">
    <source>
        <dbReference type="ARBA" id="ARBA00023015"/>
    </source>
</evidence>
<feature type="region of interest" description="Disordered" evidence="5">
    <location>
        <begin position="591"/>
        <end position="649"/>
    </location>
</feature>
<evidence type="ECO:0000259" key="6">
    <source>
        <dbReference type="PROSITE" id="PS50812"/>
    </source>
</evidence>
<keyword evidence="2" id="KW-0804">Transcription</keyword>
<dbReference type="GO" id="GO:0035098">
    <property type="term" value="C:ESC/E(Z) complex"/>
    <property type="evidence" value="ECO:0007669"/>
    <property type="project" value="UniProtKB-ARBA"/>
</dbReference>
<name>A0ABD3A7G1_9GENT</name>
<dbReference type="Gene3D" id="2.30.30.140">
    <property type="match status" value="1"/>
</dbReference>
<keyword evidence="3" id="KW-0539">Nucleus</keyword>
<evidence type="ECO:0000313" key="8">
    <source>
        <dbReference type="Proteomes" id="UP001630127"/>
    </source>
</evidence>
<feature type="region of interest" description="Disordered" evidence="5">
    <location>
        <begin position="306"/>
        <end position="468"/>
    </location>
</feature>
<feature type="domain" description="PWWP" evidence="6">
    <location>
        <begin position="91"/>
        <end position="152"/>
    </location>
</feature>
<evidence type="ECO:0000256" key="4">
    <source>
        <dbReference type="ARBA" id="ARBA00060746"/>
    </source>
</evidence>
<protein>
    <recommendedName>
        <fullName evidence="6">PWWP domain-containing protein</fullName>
    </recommendedName>
</protein>
<dbReference type="SUPFAM" id="SSF63748">
    <property type="entry name" value="Tudor/PWWP/MBT"/>
    <property type="match status" value="1"/>
</dbReference>
<evidence type="ECO:0000256" key="2">
    <source>
        <dbReference type="ARBA" id="ARBA00023163"/>
    </source>
</evidence>
<evidence type="ECO:0000256" key="3">
    <source>
        <dbReference type="ARBA" id="ARBA00023242"/>
    </source>
</evidence>
<dbReference type="EMBL" id="JBJUIK010000005">
    <property type="protein sequence ID" value="KAL3526412.1"/>
    <property type="molecule type" value="Genomic_DNA"/>
</dbReference>
<dbReference type="PANTHER" id="PTHR10688">
    <property type="entry name" value="PWWP DOMAIN-CONTAINING PROTEIN"/>
    <property type="match status" value="1"/>
</dbReference>
<accession>A0ABD3A7G1</accession>
<dbReference type="GO" id="GO:2000028">
    <property type="term" value="P:regulation of photoperiodism, flowering"/>
    <property type="evidence" value="ECO:0007669"/>
    <property type="project" value="UniProtKB-ARBA"/>
</dbReference>
<dbReference type="FunFam" id="2.30.30.140:FF:000115">
    <property type="entry name" value="Tudor/PWWP/MBT superfamily protein"/>
    <property type="match status" value="1"/>
</dbReference>
<dbReference type="AlphaFoldDB" id="A0ABD3A7G1"/>
<dbReference type="PROSITE" id="PS50812">
    <property type="entry name" value="PWWP"/>
    <property type="match status" value="1"/>
</dbReference>
<dbReference type="GO" id="GO:0006355">
    <property type="term" value="P:regulation of DNA-templated transcription"/>
    <property type="evidence" value="ECO:0007669"/>
    <property type="project" value="UniProtKB-ARBA"/>
</dbReference>
<feature type="compositionally biased region" description="Basic and acidic residues" evidence="5">
    <location>
        <begin position="392"/>
        <end position="403"/>
    </location>
</feature>